<name>A0A1M4WUP7_9BACE</name>
<dbReference type="EMBL" id="FQTV01000003">
    <property type="protein sequence ID" value="SHE84773.1"/>
    <property type="molecule type" value="Genomic_DNA"/>
</dbReference>
<keyword evidence="2" id="KW-1185">Reference proteome</keyword>
<evidence type="ECO:0008006" key="3">
    <source>
        <dbReference type="Google" id="ProtNLM"/>
    </source>
</evidence>
<reference evidence="1 2" key="1">
    <citation type="submission" date="2016-11" db="EMBL/GenBank/DDBJ databases">
        <authorList>
            <person name="Jaros S."/>
            <person name="Januszkiewicz K."/>
            <person name="Wedrychowicz H."/>
        </authorList>
    </citation>
    <scope>NUCLEOTIDE SEQUENCE [LARGE SCALE GENOMIC DNA]</scope>
    <source>
        <strain evidence="1 2">DSM 26991</strain>
    </source>
</reference>
<gene>
    <name evidence="1" type="ORF">SAMN05444405_103173</name>
</gene>
<sequence length="226" mass="26442">MSIPISIKKKVSQDWLEAYPELSPYKVNKLYKVVGPFVLGIELITLPYQGKEYRPYFVGYSLWGNNEEECMLGPLFLQQIKDKKGWQFNIPFSDYDSKNAEAIECTKNKIKTSFDKIVLIKDLLQVINNLFSTSYSIIDHMSVYKTKFYFALYIGDLNLINETLKEIINVSSDWGPNIFKFRYGTREHFIEKLQNDIINRESFLNLIKLNQGSNKFKNLKISDLED</sequence>
<accession>A0A1M4WUP7</accession>
<dbReference type="RefSeq" id="WP_073399528.1">
    <property type="nucleotide sequence ID" value="NZ_FQTV01000003.1"/>
</dbReference>
<protein>
    <recommendedName>
        <fullName evidence="3">DUF4304 domain-containing protein</fullName>
    </recommendedName>
</protein>
<evidence type="ECO:0000313" key="1">
    <source>
        <dbReference type="EMBL" id="SHE84773.1"/>
    </source>
</evidence>
<organism evidence="1 2">
    <name type="scientific">Bacteroides luti</name>
    <dbReference type="NCBI Taxonomy" id="1297750"/>
    <lineage>
        <taxon>Bacteria</taxon>
        <taxon>Pseudomonadati</taxon>
        <taxon>Bacteroidota</taxon>
        <taxon>Bacteroidia</taxon>
        <taxon>Bacteroidales</taxon>
        <taxon>Bacteroidaceae</taxon>
        <taxon>Bacteroides</taxon>
    </lineage>
</organism>
<dbReference type="AlphaFoldDB" id="A0A1M4WUP7"/>
<dbReference type="Proteomes" id="UP000184509">
    <property type="component" value="Unassembled WGS sequence"/>
</dbReference>
<proteinExistence type="predicted"/>
<dbReference type="OrthoDB" id="1028464at2"/>
<evidence type="ECO:0000313" key="2">
    <source>
        <dbReference type="Proteomes" id="UP000184509"/>
    </source>
</evidence>